<evidence type="ECO:0000256" key="1">
    <source>
        <dbReference type="SAM" id="MobiDB-lite"/>
    </source>
</evidence>
<keyword evidence="3" id="KW-1185">Reference proteome</keyword>
<gene>
    <name evidence="2" type="ORF">ALC62_04968</name>
</gene>
<evidence type="ECO:0000313" key="2">
    <source>
        <dbReference type="EMBL" id="KYN04203.1"/>
    </source>
</evidence>
<feature type="compositionally biased region" description="Basic and acidic residues" evidence="1">
    <location>
        <begin position="12"/>
        <end position="27"/>
    </location>
</feature>
<dbReference type="EMBL" id="KQ977279">
    <property type="protein sequence ID" value="KYN04203.1"/>
    <property type="molecule type" value="Genomic_DNA"/>
</dbReference>
<sequence>MRSARAQPDTSEYDRGNRAVLEREKSTKFISGHPRAEPRLGTNSIASVALFRERAHGTLPSPLLPHPPSSVATQRKSLRLTGSHGITGTRDIYASAPTDRSITRNKEIANLLQEPSTTPSDSSTLSAHPRAPPTFFLFFDIVRRRVEGGPVRELFRLLWVETAMGHPATFQMMGGKKAATRMGGGM</sequence>
<dbReference type="Proteomes" id="UP000078542">
    <property type="component" value="Unassembled WGS sequence"/>
</dbReference>
<name>A0A195CU40_9HYME</name>
<dbReference type="AlphaFoldDB" id="A0A195CU40"/>
<feature type="region of interest" description="Disordered" evidence="1">
    <location>
        <begin position="1"/>
        <end position="41"/>
    </location>
</feature>
<reference evidence="2 3" key="1">
    <citation type="submission" date="2016-03" db="EMBL/GenBank/DDBJ databases">
        <title>Cyphomyrmex costatus WGS genome.</title>
        <authorList>
            <person name="Nygaard S."/>
            <person name="Hu H."/>
            <person name="Boomsma J."/>
            <person name="Zhang G."/>
        </authorList>
    </citation>
    <scope>NUCLEOTIDE SEQUENCE [LARGE SCALE GENOMIC DNA]</scope>
    <source>
        <strain evidence="2">MS0001</strain>
        <tissue evidence="2">Whole body</tissue>
    </source>
</reference>
<protein>
    <submittedName>
        <fullName evidence="2">Uncharacterized protein</fullName>
    </submittedName>
</protein>
<organism evidence="2 3">
    <name type="scientific">Cyphomyrmex costatus</name>
    <dbReference type="NCBI Taxonomy" id="456900"/>
    <lineage>
        <taxon>Eukaryota</taxon>
        <taxon>Metazoa</taxon>
        <taxon>Ecdysozoa</taxon>
        <taxon>Arthropoda</taxon>
        <taxon>Hexapoda</taxon>
        <taxon>Insecta</taxon>
        <taxon>Pterygota</taxon>
        <taxon>Neoptera</taxon>
        <taxon>Endopterygota</taxon>
        <taxon>Hymenoptera</taxon>
        <taxon>Apocrita</taxon>
        <taxon>Aculeata</taxon>
        <taxon>Formicoidea</taxon>
        <taxon>Formicidae</taxon>
        <taxon>Myrmicinae</taxon>
        <taxon>Cyphomyrmex</taxon>
    </lineage>
</organism>
<proteinExistence type="predicted"/>
<evidence type="ECO:0000313" key="3">
    <source>
        <dbReference type="Proteomes" id="UP000078542"/>
    </source>
</evidence>
<accession>A0A195CU40</accession>